<comment type="caution">
    <text evidence="1">The sequence shown here is derived from an EMBL/GenBank/DDBJ whole genome shotgun (WGS) entry which is preliminary data.</text>
</comment>
<proteinExistence type="predicted"/>
<keyword evidence="2" id="KW-1185">Reference proteome</keyword>
<organism evidence="1 2">
    <name type="scientific">Schizophyllum amplum</name>
    <dbReference type="NCBI Taxonomy" id="97359"/>
    <lineage>
        <taxon>Eukaryota</taxon>
        <taxon>Fungi</taxon>
        <taxon>Dikarya</taxon>
        <taxon>Basidiomycota</taxon>
        <taxon>Agaricomycotina</taxon>
        <taxon>Agaricomycetes</taxon>
        <taxon>Agaricomycetidae</taxon>
        <taxon>Agaricales</taxon>
        <taxon>Schizophyllaceae</taxon>
        <taxon>Schizophyllum</taxon>
    </lineage>
</organism>
<reference evidence="1 2" key="1">
    <citation type="journal article" date="2019" name="New Phytol.">
        <title>Comparative genomics reveals unique wood-decay strategies and fruiting body development in the Schizophyllaceae.</title>
        <authorList>
            <person name="Almasi E."/>
            <person name="Sahu N."/>
            <person name="Krizsan K."/>
            <person name="Balint B."/>
            <person name="Kovacs G.M."/>
            <person name="Kiss B."/>
            <person name="Cseklye J."/>
            <person name="Drula E."/>
            <person name="Henrissat B."/>
            <person name="Nagy I."/>
            <person name="Chovatia M."/>
            <person name="Adam C."/>
            <person name="LaButti K."/>
            <person name="Lipzen A."/>
            <person name="Riley R."/>
            <person name="Grigoriev I.V."/>
            <person name="Nagy L.G."/>
        </authorList>
    </citation>
    <scope>NUCLEOTIDE SEQUENCE [LARGE SCALE GENOMIC DNA]</scope>
    <source>
        <strain evidence="1 2">NL-1724</strain>
    </source>
</reference>
<evidence type="ECO:0000313" key="2">
    <source>
        <dbReference type="Proteomes" id="UP000320762"/>
    </source>
</evidence>
<evidence type="ECO:0000313" key="1">
    <source>
        <dbReference type="EMBL" id="TRM56708.1"/>
    </source>
</evidence>
<accession>A0A550BVZ5</accession>
<protein>
    <submittedName>
        <fullName evidence="1">Uncharacterized protein</fullName>
    </submittedName>
</protein>
<name>A0A550BVZ5_9AGAR</name>
<gene>
    <name evidence="1" type="ORF">BD626DRAFT_575254</name>
</gene>
<dbReference type="Proteomes" id="UP000320762">
    <property type="component" value="Unassembled WGS sequence"/>
</dbReference>
<sequence length="272" mass="29949">MVVDDSSHILELMAMVEASLPHLRDDLDGVVNTEALAYELQLVGNKALLRFAKYAVITGPYRGGVRDTPVAVRGIFYFFADLISFTMPGKKWTSTANITRPGDTHNPWFAEPGMPCLLVDGFGNERGGRDEDKARALASELDELLFAPHITTEDLLRVLRLNPVYGASYEPPDFGRLSKDGRQAHRQIRDAFKKASIQRGSDVAGRTVSLMDIAFCCGSHSAGSAKLTSGDSVESDPVTLGVTLSEDKQEEQEVDNFLRLELELEMMDGDHE</sequence>
<dbReference type="EMBL" id="VDMD01000060">
    <property type="protein sequence ID" value="TRM56708.1"/>
    <property type="molecule type" value="Genomic_DNA"/>
</dbReference>
<dbReference type="AlphaFoldDB" id="A0A550BVZ5"/>